<dbReference type="AlphaFoldDB" id="A0AA38X373"/>
<dbReference type="InterPro" id="IPR050977">
    <property type="entry name" value="Fungal_Meroterpenoid_Isomerase"/>
</dbReference>
<dbReference type="SUPFAM" id="SSF54427">
    <property type="entry name" value="NTF2-like"/>
    <property type="match status" value="1"/>
</dbReference>
<reference evidence="1" key="1">
    <citation type="submission" date="2022-10" db="EMBL/GenBank/DDBJ databases">
        <title>Culturing micro-colonial fungi from biological soil crusts in the Mojave desert and describing Neophaeococcomyces mojavensis, and introducing the new genera and species Taxawa tesnikishii.</title>
        <authorList>
            <person name="Kurbessoian T."/>
            <person name="Stajich J.E."/>
        </authorList>
    </citation>
    <scope>NUCLEOTIDE SEQUENCE</scope>
    <source>
        <strain evidence="1">TK_41</strain>
    </source>
</reference>
<dbReference type="PANTHER" id="PTHR39598:SF1">
    <property type="entry name" value="AUSTINOID BIOSYNTHESIS CLUSTERS PROTEIN F-RELATED"/>
    <property type="match status" value="1"/>
</dbReference>
<proteinExistence type="predicted"/>
<dbReference type="Proteomes" id="UP001172673">
    <property type="component" value="Unassembled WGS sequence"/>
</dbReference>
<keyword evidence="2" id="KW-1185">Reference proteome</keyword>
<comment type="caution">
    <text evidence="1">The sequence shown here is derived from an EMBL/GenBank/DDBJ whole genome shotgun (WGS) entry which is preliminary data.</text>
</comment>
<dbReference type="PANTHER" id="PTHR39598">
    <property type="entry name" value="AUSTINOL SYNTHESIS PROTEIN F-RELATED"/>
    <property type="match status" value="1"/>
</dbReference>
<dbReference type="InterPro" id="IPR032710">
    <property type="entry name" value="NTF2-like_dom_sf"/>
</dbReference>
<evidence type="ECO:0008006" key="3">
    <source>
        <dbReference type="Google" id="ProtNLM"/>
    </source>
</evidence>
<dbReference type="Gene3D" id="3.10.450.50">
    <property type="match status" value="1"/>
</dbReference>
<sequence length="145" mass="16362">MISSASTQAATLEKFIQAWRDQDVEGTISLWSDDFTQTLLPASLGVPTKSRQMAEVVYGKLTRSLTNWKLNVKEIVHDTKQGTAAVYATSQADLPIPGEKWVMDYAVFMSFTEGGTKISRLNEMVDTSCFQQLFPKLQKYMMEKH</sequence>
<protein>
    <recommendedName>
        <fullName evidence="3">SnoaL-like domain-containing protein</fullName>
    </recommendedName>
</protein>
<evidence type="ECO:0000313" key="2">
    <source>
        <dbReference type="Proteomes" id="UP001172673"/>
    </source>
</evidence>
<name>A0AA38X373_9EURO</name>
<gene>
    <name evidence="1" type="ORF">H2200_009786</name>
</gene>
<evidence type="ECO:0000313" key="1">
    <source>
        <dbReference type="EMBL" id="KAJ9605937.1"/>
    </source>
</evidence>
<dbReference type="EMBL" id="JAPDRK010000015">
    <property type="protein sequence ID" value="KAJ9605937.1"/>
    <property type="molecule type" value="Genomic_DNA"/>
</dbReference>
<accession>A0AA38X373</accession>
<organism evidence="1 2">
    <name type="scientific">Cladophialophora chaetospira</name>
    <dbReference type="NCBI Taxonomy" id="386627"/>
    <lineage>
        <taxon>Eukaryota</taxon>
        <taxon>Fungi</taxon>
        <taxon>Dikarya</taxon>
        <taxon>Ascomycota</taxon>
        <taxon>Pezizomycotina</taxon>
        <taxon>Eurotiomycetes</taxon>
        <taxon>Chaetothyriomycetidae</taxon>
        <taxon>Chaetothyriales</taxon>
        <taxon>Herpotrichiellaceae</taxon>
        <taxon>Cladophialophora</taxon>
    </lineage>
</organism>